<dbReference type="SUPFAM" id="SSF56436">
    <property type="entry name" value="C-type lectin-like"/>
    <property type="match status" value="1"/>
</dbReference>
<evidence type="ECO:0000256" key="4">
    <source>
        <dbReference type="ARBA" id="ARBA00023004"/>
    </source>
</evidence>
<keyword evidence="10" id="KW-1185">Reference proteome</keyword>
<keyword evidence="3" id="KW-0560">Oxidoreductase</keyword>
<evidence type="ECO:0000313" key="9">
    <source>
        <dbReference type="EMBL" id="KAF0495069.1"/>
    </source>
</evidence>
<feature type="domain" description="Histidine-specific methyltransferase SAM-dependent" evidence="7">
    <location>
        <begin position="23"/>
        <end position="336"/>
    </location>
</feature>
<evidence type="ECO:0000259" key="7">
    <source>
        <dbReference type="Pfam" id="PF10017"/>
    </source>
</evidence>
<dbReference type="InterPro" id="IPR024775">
    <property type="entry name" value="DinB-like"/>
</dbReference>
<dbReference type="Pfam" id="PF03781">
    <property type="entry name" value="FGE-sulfatase"/>
    <property type="match status" value="2"/>
</dbReference>
<accession>A0A8H4AH59</accession>
<dbReference type="AlphaFoldDB" id="A0A8H4AH59"/>
<dbReference type="InterPro" id="IPR017805">
    <property type="entry name" value="SAM_MeTrfase_EasF-type_put"/>
</dbReference>
<keyword evidence="2" id="KW-0808">Transferase</keyword>
<dbReference type="InterPro" id="IPR016187">
    <property type="entry name" value="CTDL_fold"/>
</dbReference>
<proteinExistence type="predicted"/>
<dbReference type="EMBL" id="WTPW01000611">
    <property type="protein sequence ID" value="KAF0495069.1"/>
    <property type="molecule type" value="Genomic_DNA"/>
</dbReference>
<evidence type="ECO:0000259" key="6">
    <source>
        <dbReference type="Pfam" id="PF03781"/>
    </source>
</evidence>
<dbReference type="Gene3D" id="3.90.1580.10">
    <property type="entry name" value="paralog of FGE (formylglycine-generating enzyme)"/>
    <property type="match status" value="1"/>
</dbReference>
<evidence type="ECO:0000256" key="3">
    <source>
        <dbReference type="ARBA" id="ARBA00023002"/>
    </source>
</evidence>
<evidence type="ECO:0000259" key="8">
    <source>
        <dbReference type="Pfam" id="PF12867"/>
    </source>
</evidence>
<dbReference type="PANTHER" id="PTHR43397:SF1">
    <property type="entry name" value="ERGOTHIONEINE BIOSYNTHESIS PROTEIN 1"/>
    <property type="match status" value="1"/>
</dbReference>
<dbReference type="Pfam" id="PF12867">
    <property type="entry name" value="DinB_2"/>
    <property type="match status" value="1"/>
</dbReference>
<evidence type="ECO:0000256" key="2">
    <source>
        <dbReference type="ARBA" id="ARBA00022679"/>
    </source>
</evidence>
<evidence type="ECO:0000256" key="5">
    <source>
        <dbReference type="ARBA" id="ARBA00037882"/>
    </source>
</evidence>
<name>A0A8H4AH59_GIGMA</name>
<gene>
    <name evidence="9" type="ORF">F8M41_021219</name>
</gene>
<dbReference type="OrthoDB" id="659at2759"/>
<dbReference type="Gene3D" id="3.40.50.150">
    <property type="entry name" value="Vaccinia Virus protein VP39"/>
    <property type="match status" value="1"/>
</dbReference>
<feature type="domain" description="Sulfatase-modifying factor enzyme-like" evidence="6">
    <location>
        <begin position="559"/>
        <end position="656"/>
    </location>
</feature>
<feature type="domain" description="DinB-like" evidence="8">
    <location>
        <begin position="359"/>
        <end position="497"/>
    </location>
</feature>
<dbReference type="NCBIfam" id="TIGR03439">
    <property type="entry name" value="methyl_EasF"/>
    <property type="match status" value="1"/>
</dbReference>
<dbReference type="Proteomes" id="UP000439903">
    <property type="component" value="Unassembled WGS sequence"/>
</dbReference>
<dbReference type="InterPro" id="IPR042095">
    <property type="entry name" value="SUMF_sf"/>
</dbReference>
<reference evidence="9 10" key="1">
    <citation type="journal article" date="2019" name="Environ. Microbiol.">
        <title>At the nexus of three kingdoms: the genome of the mycorrhizal fungus Gigaspora margarita provides insights into plant, endobacterial and fungal interactions.</title>
        <authorList>
            <person name="Venice F."/>
            <person name="Ghignone S."/>
            <person name="Salvioli di Fossalunga A."/>
            <person name="Amselem J."/>
            <person name="Novero M."/>
            <person name="Xianan X."/>
            <person name="Sedzielewska Toro K."/>
            <person name="Morin E."/>
            <person name="Lipzen A."/>
            <person name="Grigoriev I.V."/>
            <person name="Henrissat B."/>
            <person name="Martin F.M."/>
            <person name="Bonfante P."/>
        </authorList>
    </citation>
    <scope>NUCLEOTIDE SEQUENCE [LARGE SCALE GENOMIC DNA]</scope>
    <source>
        <strain evidence="9 10">BEG34</strain>
    </source>
</reference>
<sequence length="766" mass="89154">MAIKSFSVINICKTQITKQNLINDIIAGLMPKENDEKVIPTVILYDDRGLQLFDQITYIDEYYLTNCEIDILDKHVDQLTEYIASGSCIIELGAGSLRKTQIILNSLEKKRKNITYYALDLMEQELNKSLSSLGTFSNIKLVGLCGTYEDGIDFLATLPNDKQKTIMWLGSSIGNSNREEGASFIRRIQEKAMNPGDMFLIGIDRRNNPEKIATAYNDPQGITAEFIMNGLDHLNVIFDQQFINRNNFDYFATYNEDEGRHEAYYRSKQNQVLEFLVPNDINKTKIKINLKEDELIRIEYAYKYNKAETIKLFDETRLAHLESWSDSEFQYGLHLIYKPPFFFTRTQESKGSVPTVEEWQEIWKAWDTVSSSMIPLDKMHSKPIYLRHPFIFYIGHIPSFLDINLAKHFHEKFTEPEHFTSIFERGIDPDIDDPSKCNPHSIVPDQWPSLSSILEYQNKVRQRLLNVYDAYKDKPIPRSLGRVLWMTFEHEAMHLETFFYMLIQIDNLLPPKGVIIPKFRPAINEAQDAKLLTIPTQTITIGHDDNEDLDDSDPLDLPFGWDNERPSRKATVQSFKIHSRPVTNKEFLDYMKINVYQNYPLSWIPVDHSSFEYNVRTIFGPVDMDVAMNWPVLLSQEQAKSYAEWKKMRLPTEEELRCFYDTYPQNPNLDSNFGFAHWHPIDVPLDNSIHGIGNAWAWTSTKFDEYPGFTKSKLYPGYSSDFFDGKHNVILGGSWATHPCLIRRTFRNWYQRSYPYVFSSVVLCQA</sequence>
<dbReference type="GO" id="GO:0008168">
    <property type="term" value="F:methyltransferase activity"/>
    <property type="evidence" value="ECO:0007669"/>
    <property type="project" value="UniProtKB-KW"/>
</dbReference>
<dbReference type="InterPro" id="IPR051128">
    <property type="entry name" value="EgtD_Methyltrsf_superfamily"/>
</dbReference>
<dbReference type="InterPro" id="IPR029063">
    <property type="entry name" value="SAM-dependent_MTases_sf"/>
</dbReference>
<dbReference type="GO" id="GO:0032259">
    <property type="term" value="P:methylation"/>
    <property type="evidence" value="ECO:0007669"/>
    <property type="project" value="UniProtKB-KW"/>
</dbReference>
<keyword evidence="1" id="KW-0489">Methyltransferase</keyword>
<dbReference type="InterPro" id="IPR005532">
    <property type="entry name" value="SUMF_dom"/>
</dbReference>
<keyword evidence="4" id="KW-0408">Iron</keyword>
<dbReference type="InterPro" id="IPR019257">
    <property type="entry name" value="MeTrfase_dom"/>
</dbReference>
<evidence type="ECO:0000313" key="10">
    <source>
        <dbReference type="Proteomes" id="UP000439903"/>
    </source>
</evidence>
<organism evidence="9 10">
    <name type="scientific">Gigaspora margarita</name>
    <dbReference type="NCBI Taxonomy" id="4874"/>
    <lineage>
        <taxon>Eukaryota</taxon>
        <taxon>Fungi</taxon>
        <taxon>Fungi incertae sedis</taxon>
        <taxon>Mucoromycota</taxon>
        <taxon>Glomeromycotina</taxon>
        <taxon>Glomeromycetes</taxon>
        <taxon>Diversisporales</taxon>
        <taxon>Gigasporaceae</taxon>
        <taxon>Gigaspora</taxon>
    </lineage>
</organism>
<evidence type="ECO:0000256" key="1">
    <source>
        <dbReference type="ARBA" id="ARBA00022603"/>
    </source>
</evidence>
<dbReference type="PANTHER" id="PTHR43397">
    <property type="entry name" value="ERGOTHIONEINE BIOSYNTHESIS PROTEIN 1"/>
    <property type="match status" value="1"/>
</dbReference>
<dbReference type="Pfam" id="PF10017">
    <property type="entry name" value="Methyltransf_33"/>
    <property type="match status" value="1"/>
</dbReference>
<comment type="pathway">
    <text evidence="5">Amino-acid biosynthesis; ergothioneine biosynthesis.</text>
</comment>
<comment type="caution">
    <text evidence="9">The sequence shown here is derived from an EMBL/GenBank/DDBJ whole genome shotgun (WGS) entry which is preliminary data.</text>
</comment>
<feature type="domain" description="Sulfatase-modifying factor enzyme-like" evidence="6">
    <location>
        <begin position="692"/>
        <end position="754"/>
    </location>
</feature>
<protein>
    <submittedName>
        <fullName evidence="9">DUF323 domain-containing protein</fullName>
    </submittedName>
</protein>